<protein>
    <submittedName>
        <fullName evidence="2">Uncharacterized protein</fullName>
    </submittedName>
</protein>
<keyword evidence="3" id="KW-1185">Reference proteome</keyword>
<evidence type="ECO:0000256" key="1">
    <source>
        <dbReference type="SAM" id="MobiDB-lite"/>
    </source>
</evidence>
<accession>A0A195BGS2</accession>
<name>A0A195BGS2_9HYME</name>
<gene>
    <name evidence="2" type="ORF">ALC53_05731</name>
</gene>
<dbReference type="Proteomes" id="UP000078540">
    <property type="component" value="Unassembled WGS sequence"/>
</dbReference>
<reference evidence="2 3" key="1">
    <citation type="submission" date="2015-09" db="EMBL/GenBank/DDBJ databases">
        <title>Atta colombica WGS genome.</title>
        <authorList>
            <person name="Nygaard S."/>
            <person name="Hu H."/>
            <person name="Boomsma J."/>
            <person name="Zhang G."/>
        </authorList>
    </citation>
    <scope>NUCLEOTIDE SEQUENCE [LARGE SCALE GENOMIC DNA]</scope>
    <source>
        <strain evidence="2">Treedump-2</strain>
        <tissue evidence="2">Whole body</tissue>
    </source>
</reference>
<evidence type="ECO:0000313" key="2">
    <source>
        <dbReference type="EMBL" id="KYM83871.1"/>
    </source>
</evidence>
<sequence length="96" mass="11396">MRFHCSLRETSQILRQRRFEQRKAVSVHRAVSKSRMHRSSAKKHVYIYIYALTRVVPIYRSLLGRNTRHDVENALEKKEEGNPLCSSSRNDSRLRV</sequence>
<proteinExistence type="predicted"/>
<evidence type="ECO:0000313" key="3">
    <source>
        <dbReference type="Proteomes" id="UP000078540"/>
    </source>
</evidence>
<organism evidence="2 3">
    <name type="scientific">Atta colombica</name>
    <dbReference type="NCBI Taxonomy" id="520822"/>
    <lineage>
        <taxon>Eukaryota</taxon>
        <taxon>Metazoa</taxon>
        <taxon>Ecdysozoa</taxon>
        <taxon>Arthropoda</taxon>
        <taxon>Hexapoda</taxon>
        <taxon>Insecta</taxon>
        <taxon>Pterygota</taxon>
        <taxon>Neoptera</taxon>
        <taxon>Endopterygota</taxon>
        <taxon>Hymenoptera</taxon>
        <taxon>Apocrita</taxon>
        <taxon>Aculeata</taxon>
        <taxon>Formicoidea</taxon>
        <taxon>Formicidae</taxon>
        <taxon>Myrmicinae</taxon>
        <taxon>Atta</taxon>
    </lineage>
</organism>
<feature type="region of interest" description="Disordered" evidence="1">
    <location>
        <begin position="74"/>
        <end position="96"/>
    </location>
</feature>
<dbReference type="EMBL" id="KQ976476">
    <property type="protein sequence ID" value="KYM83871.1"/>
    <property type="molecule type" value="Genomic_DNA"/>
</dbReference>
<dbReference type="AlphaFoldDB" id="A0A195BGS2"/>